<dbReference type="GO" id="GO:0005856">
    <property type="term" value="C:cytoskeleton"/>
    <property type="evidence" value="ECO:0007669"/>
    <property type="project" value="UniProtKB-ARBA"/>
</dbReference>
<dbReference type="PANTHER" id="PTHR21501:SF1">
    <property type="entry name" value="PROTEIN FAM-161"/>
    <property type="match status" value="1"/>
</dbReference>
<reference evidence="4 5" key="1">
    <citation type="journal article" date="2019" name="PLoS Pathog.">
        <title>Genome sequence of the bovine parasite Schistosoma bovis Tanzania.</title>
        <authorList>
            <person name="Oey H."/>
            <person name="Zakrzewski M."/>
            <person name="Gobert G."/>
            <person name="Gravermann K."/>
            <person name="Stoye J."/>
            <person name="Jones M."/>
            <person name="Mcmanus D."/>
            <person name="Krause L."/>
        </authorList>
    </citation>
    <scope>NUCLEOTIDE SEQUENCE [LARGE SCALE GENOMIC DNA]</scope>
    <source>
        <strain evidence="4 5">TAN1997</strain>
    </source>
</reference>
<gene>
    <name evidence="4" type="ORF">DC041_0000103</name>
</gene>
<proteinExistence type="inferred from homology"/>
<organism evidence="4 5">
    <name type="scientific">Schistosoma bovis</name>
    <name type="common">Blood fluke</name>
    <dbReference type="NCBI Taxonomy" id="6184"/>
    <lineage>
        <taxon>Eukaryota</taxon>
        <taxon>Metazoa</taxon>
        <taxon>Spiralia</taxon>
        <taxon>Lophotrochozoa</taxon>
        <taxon>Platyhelminthes</taxon>
        <taxon>Trematoda</taxon>
        <taxon>Digenea</taxon>
        <taxon>Strigeidida</taxon>
        <taxon>Schistosomatoidea</taxon>
        <taxon>Schistosomatidae</taxon>
        <taxon>Schistosoma</taxon>
    </lineage>
</organism>
<evidence type="ECO:0000313" key="5">
    <source>
        <dbReference type="Proteomes" id="UP000290809"/>
    </source>
</evidence>
<evidence type="ECO:0000256" key="3">
    <source>
        <dbReference type="SAM" id="MobiDB-lite"/>
    </source>
</evidence>
<dbReference type="GO" id="GO:0005929">
    <property type="term" value="C:cilium"/>
    <property type="evidence" value="ECO:0007669"/>
    <property type="project" value="TreeGrafter"/>
</dbReference>
<dbReference type="InterPro" id="IPR051655">
    <property type="entry name" value="FAM161"/>
</dbReference>
<comment type="caution">
    <text evidence="4">The sequence shown here is derived from an EMBL/GenBank/DDBJ whole genome shotgun (WGS) entry which is preliminary data.</text>
</comment>
<dbReference type="Proteomes" id="UP000290809">
    <property type="component" value="Unassembled WGS sequence"/>
</dbReference>
<evidence type="ECO:0000256" key="1">
    <source>
        <dbReference type="ARBA" id="ARBA00006663"/>
    </source>
</evidence>
<evidence type="ECO:0000256" key="2">
    <source>
        <dbReference type="ARBA" id="ARBA00023054"/>
    </source>
</evidence>
<keyword evidence="5" id="KW-1185">Reference proteome</keyword>
<feature type="region of interest" description="Disordered" evidence="3">
    <location>
        <begin position="451"/>
        <end position="473"/>
    </location>
</feature>
<feature type="region of interest" description="Disordered" evidence="3">
    <location>
        <begin position="644"/>
        <end position="663"/>
    </location>
</feature>
<sequence>MTGSLSRYNISVVDGFVRESTTFRELSSNAKCILAEILSITNGDLAKTASYLDSLLNKTQMKIKLLSSGNMSDEEFYTELMKLKTEQKDTVDIIEKLYFSSGKVDIEQNDGNFSEELNDKDVSKDVPSNQLNGSESVHCICNQNSHLHQEEPKSRCTEKNFEFSRSRECNVPETQSEECGCSKIEIDENKTTTDNHRSKNFVFESSPSVKSWRHHITVPEPFEMTKREESLKRTKNLQSENRRSQPATVQDNANMHLGRPFKAKPVPSHVYLPLYEKLLEDTTLRREAVRAYRKEILKSIEKPFNFTIRENLKKEQNDFSQEKIKQEMNFGADKKLSHSKDDGPPDPLNLPSQLYEKRFERMQEDLLLKQIKRHLRAQRLIQSASLPPGMEERQHRMNLRKQERKARDKRLNRISVLDLDKPETEQKQYHYYRPAPDFKQLHWKSNKTLRRLWKPPPEPTRPKSFKLRTSERANSVDRRSLEISKMKRTEENISQSIVKQPGRSNEDFIVDLDNLSRANINSLAKADLDAKKKEETEYLRRMKQKEVSNTMKETLGGQIISPKQLINSITEERKRQLVQNDLTRQAEYQRELNAIQQRVASKPLLLTRQSQIVARKRAEAKFDASIQNAGLNLEEIFEKCHETNDKKTTDKKSMTKVSVEGKQSNSNCKLIFQRNEN</sequence>
<feature type="compositionally biased region" description="Basic and acidic residues" evidence="3">
    <location>
        <begin position="644"/>
        <end position="653"/>
    </location>
</feature>
<keyword evidence="2" id="KW-0175">Coiled coil</keyword>
<name>A0A430QNS5_SCHBO</name>
<dbReference type="EMBL" id="QMKO01001513">
    <property type="protein sequence ID" value="RTG89287.1"/>
    <property type="molecule type" value="Genomic_DNA"/>
</dbReference>
<protein>
    <submittedName>
        <fullName evidence="4">Protein FAM161A</fullName>
    </submittedName>
</protein>
<comment type="similarity">
    <text evidence="1">Belongs to the FAM161 family.</text>
</comment>
<dbReference type="STRING" id="6184.A0A430QNS5"/>
<dbReference type="PANTHER" id="PTHR21501">
    <property type="entry name" value="PROTEIN FAM-161"/>
    <property type="match status" value="1"/>
</dbReference>
<evidence type="ECO:0000313" key="4">
    <source>
        <dbReference type="EMBL" id="RTG89287.1"/>
    </source>
</evidence>
<accession>A0A430QNS5</accession>
<dbReference type="Pfam" id="PF10595">
    <property type="entry name" value="FAM161A_B"/>
    <property type="match status" value="1"/>
</dbReference>
<dbReference type="AlphaFoldDB" id="A0A430QNS5"/>
<dbReference type="InterPro" id="IPR019579">
    <property type="entry name" value="FAM161A/B"/>
</dbReference>
<dbReference type="GO" id="GO:0044782">
    <property type="term" value="P:cilium organization"/>
    <property type="evidence" value="ECO:0007669"/>
    <property type="project" value="TreeGrafter"/>
</dbReference>